<accession>A0AAD9NIV8</accession>
<gene>
    <name evidence="1" type="ORF">LSH36_5g02025</name>
</gene>
<comment type="caution">
    <text evidence="1">The sequence shown here is derived from an EMBL/GenBank/DDBJ whole genome shotgun (WGS) entry which is preliminary data.</text>
</comment>
<dbReference type="AlphaFoldDB" id="A0AAD9NIV8"/>
<keyword evidence="2" id="KW-1185">Reference proteome</keyword>
<evidence type="ECO:0000313" key="1">
    <source>
        <dbReference type="EMBL" id="KAK2169961.1"/>
    </source>
</evidence>
<dbReference type="Proteomes" id="UP001208570">
    <property type="component" value="Unassembled WGS sequence"/>
</dbReference>
<dbReference type="EMBL" id="JAODUP010000005">
    <property type="protein sequence ID" value="KAK2169961.1"/>
    <property type="molecule type" value="Genomic_DNA"/>
</dbReference>
<organism evidence="1 2">
    <name type="scientific">Paralvinella palmiformis</name>
    <dbReference type="NCBI Taxonomy" id="53620"/>
    <lineage>
        <taxon>Eukaryota</taxon>
        <taxon>Metazoa</taxon>
        <taxon>Spiralia</taxon>
        <taxon>Lophotrochozoa</taxon>
        <taxon>Annelida</taxon>
        <taxon>Polychaeta</taxon>
        <taxon>Sedentaria</taxon>
        <taxon>Canalipalpata</taxon>
        <taxon>Terebellida</taxon>
        <taxon>Terebelliformia</taxon>
        <taxon>Alvinellidae</taxon>
        <taxon>Paralvinella</taxon>
    </lineage>
</organism>
<name>A0AAD9NIV8_9ANNE</name>
<sequence length="620" mass="71754">MTEPNLFTIILNLDRQWRLVTNCRWDERIECRTGGSNSLSSLSVHDDRRADNCDCLGACRVVNYEPQLSYTSLSPISTKTLIDQHRASIRDDYLGALEIRHRTKKDEMERIFSGLRKAARTMKRAKAALEFDLFNRSTSQLVRIEQALELLVRAAKADLRIMYANFTEYSRAYVDELKPTRDGLRRLLDDLYASYSVTPSVQLHLLMSSGVAKRVGTISKLTRIGSDIDEAIEAVVVVNKTYGLFTIRNSMIRRRLTEPNLLPYLLVVPKIEHRRCSEEGRYLVQNLTVYSHFFADLVSTLQATGGGLLSVEQVESWDDKLRRQTVDVKTVSDSFTDCLDQYERFVRHAVSRYPDEDGSGSAFDELRTSSTFLDWDNDERATAMPRFEEQIRTLEVLCDDYASFRISKADLARTMSGRVMASVNSIFDEIRDQIRRDIEGPMLSRFGRVERVLSEVYAEAFRNVIQLQKYFSQEDFNGVFIERARNASLWRRPYPDLQSEAILEYAFSRSNDAPPMLSNGHWLLETDGQSIIDSAIKSYIDLLRESTKNVYSVVIMKERKKISDILQDLMENLMEYLTSTELDTNFVRSNILQLDIYFPELKFIRTEQEVEYDMTTYWSK</sequence>
<proteinExistence type="predicted"/>
<protein>
    <submittedName>
        <fullName evidence="1">Uncharacterized protein</fullName>
    </submittedName>
</protein>
<evidence type="ECO:0000313" key="2">
    <source>
        <dbReference type="Proteomes" id="UP001208570"/>
    </source>
</evidence>
<reference evidence="1" key="1">
    <citation type="journal article" date="2023" name="Mol. Biol. Evol.">
        <title>Third-Generation Sequencing Reveals the Adaptive Role of the Epigenome in Three Deep-Sea Polychaetes.</title>
        <authorList>
            <person name="Perez M."/>
            <person name="Aroh O."/>
            <person name="Sun Y."/>
            <person name="Lan Y."/>
            <person name="Juniper S.K."/>
            <person name="Young C.R."/>
            <person name="Angers B."/>
            <person name="Qian P.Y."/>
        </authorList>
    </citation>
    <scope>NUCLEOTIDE SEQUENCE</scope>
    <source>
        <strain evidence="1">P08H-3</strain>
    </source>
</reference>